<evidence type="ECO:0000313" key="2">
    <source>
        <dbReference type="Proteomes" id="UP000821865"/>
    </source>
</evidence>
<dbReference type="Proteomes" id="UP000821865">
    <property type="component" value="Chromosome 3"/>
</dbReference>
<comment type="caution">
    <text evidence="1">The sequence shown here is derived from an EMBL/GenBank/DDBJ whole genome shotgun (WGS) entry which is preliminary data.</text>
</comment>
<organism evidence="1 2">
    <name type="scientific">Dermacentor silvarum</name>
    <name type="common">Tick</name>
    <dbReference type="NCBI Taxonomy" id="543639"/>
    <lineage>
        <taxon>Eukaryota</taxon>
        <taxon>Metazoa</taxon>
        <taxon>Ecdysozoa</taxon>
        <taxon>Arthropoda</taxon>
        <taxon>Chelicerata</taxon>
        <taxon>Arachnida</taxon>
        <taxon>Acari</taxon>
        <taxon>Parasitiformes</taxon>
        <taxon>Ixodida</taxon>
        <taxon>Ixodoidea</taxon>
        <taxon>Ixodidae</taxon>
        <taxon>Rhipicephalinae</taxon>
        <taxon>Dermacentor</taxon>
    </lineage>
</organism>
<proteinExistence type="predicted"/>
<protein>
    <submittedName>
        <fullName evidence="1">Uncharacterized protein</fullName>
    </submittedName>
</protein>
<dbReference type="EMBL" id="CM023472">
    <property type="protein sequence ID" value="KAH7958243.1"/>
    <property type="molecule type" value="Genomic_DNA"/>
</dbReference>
<accession>A0ACB8D1M1</accession>
<sequence length="620" mass="66065">MAGQQAGMRGYDPDAMIWTTVSTPDNGEPAPPSTFKSTALAAAVARRTRDRVLTAAVTDAASPGAPTTGVCHDKPPPHASPTAGNKGKHSVAWKPLPLPKPAPEEFVVVVKPKTRVSLSEAFQEHGLGRAFIAYLGPASVQVITVLPVREQNIILVYTSKPEIADKIIGDFDLNSADGRVPLTGHLRQDGGNVCYGVVTVRNTDTEETLRSSLQWRQGEILEIRKFGTSNKARLTFSGKEKPRYVHYEAMLIQVRPYQRTIPACGHCGVVGHRIDACPGPRPDKCGVCGQPAQLLDGARASHECTPKCSLCGGAHATGDRTCTAKYRPLQPKRSDSTSKRTKRRRKSANRPPPQPKNPGGPQSRGASQQPGHSQVPGKPAAPSTDTSEKHPAAPPPSRGTAAKQHANPSDTARTWVNAVLQGSQVSGKGRAAPSHTSPPPKSKPPQKTAEQIEIAALKEQIASLQKRLSLTEARQNSPSQTSAPPPAEDMDSSSSVPEMPTHGHSTTEARLSAMETHMMTRFNALEAQVTAALKAAIDKIPCLIAAHVIKPTSSIRRSGPLKRIVSPNIKVDRPQMTLAEKEPTPGTPNVQALMGVGTSDSTILLPSSNQNQSEHHGGQP</sequence>
<gene>
    <name evidence="1" type="ORF">HPB49_000193</name>
</gene>
<name>A0ACB8D1M1_DERSI</name>
<evidence type="ECO:0000313" key="1">
    <source>
        <dbReference type="EMBL" id="KAH7958243.1"/>
    </source>
</evidence>
<keyword evidence="2" id="KW-1185">Reference proteome</keyword>
<reference evidence="1" key="1">
    <citation type="submission" date="2020-05" db="EMBL/GenBank/DDBJ databases">
        <title>Large-scale comparative analyses of tick genomes elucidate their genetic diversity and vector capacities.</title>
        <authorList>
            <person name="Jia N."/>
            <person name="Wang J."/>
            <person name="Shi W."/>
            <person name="Du L."/>
            <person name="Sun Y."/>
            <person name="Zhan W."/>
            <person name="Jiang J."/>
            <person name="Wang Q."/>
            <person name="Zhang B."/>
            <person name="Ji P."/>
            <person name="Sakyi L.B."/>
            <person name="Cui X."/>
            <person name="Yuan T."/>
            <person name="Jiang B."/>
            <person name="Yang W."/>
            <person name="Lam T.T.-Y."/>
            <person name="Chang Q."/>
            <person name="Ding S."/>
            <person name="Wang X."/>
            <person name="Zhu J."/>
            <person name="Ruan X."/>
            <person name="Zhao L."/>
            <person name="Wei J."/>
            <person name="Que T."/>
            <person name="Du C."/>
            <person name="Cheng J."/>
            <person name="Dai P."/>
            <person name="Han X."/>
            <person name="Huang E."/>
            <person name="Gao Y."/>
            <person name="Liu J."/>
            <person name="Shao H."/>
            <person name="Ye R."/>
            <person name="Li L."/>
            <person name="Wei W."/>
            <person name="Wang X."/>
            <person name="Wang C."/>
            <person name="Yang T."/>
            <person name="Huo Q."/>
            <person name="Li W."/>
            <person name="Guo W."/>
            <person name="Chen H."/>
            <person name="Zhou L."/>
            <person name="Ni X."/>
            <person name="Tian J."/>
            <person name="Zhou Y."/>
            <person name="Sheng Y."/>
            <person name="Liu T."/>
            <person name="Pan Y."/>
            <person name="Xia L."/>
            <person name="Li J."/>
            <person name="Zhao F."/>
            <person name="Cao W."/>
        </authorList>
    </citation>
    <scope>NUCLEOTIDE SEQUENCE</scope>
    <source>
        <strain evidence="1">Dsil-2018</strain>
    </source>
</reference>